<evidence type="ECO:0000313" key="2">
    <source>
        <dbReference type="Proteomes" id="UP000318538"/>
    </source>
</evidence>
<organism evidence="1 2">
    <name type="scientific">Rubripirellula lacrimiformis</name>
    <dbReference type="NCBI Taxonomy" id="1930273"/>
    <lineage>
        <taxon>Bacteria</taxon>
        <taxon>Pseudomonadati</taxon>
        <taxon>Planctomycetota</taxon>
        <taxon>Planctomycetia</taxon>
        <taxon>Pirellulales</taxon>
        <taxon>Pirellulaceae</taxon>
        <taxon>Rubripirellula</taxon>
    </lineage>
</organism>
<name>A0A517NKW9_9BACT</name>
<sequence length="67" mass="7657">MYGNGSAGNPVAELEYHPGAFDDVANTYDDYSAIDPDLGERFKLELDRAEELVQRSPETWSRYFHET</sequence>
<dbReference type="AlphaFoldDB" id="A0A517NKW9"/>
<protein>
    <submittedName>
        <fullName evidence="1">Uncharacterized protein</fullName>
    </submittedName>
</protein>
<proteinExistence type="predicted"/>
<gene>
    <name evidence="1" type="ORF">K227x_61210</name>
</gene>
<keyword evidence="2" id="KW-1185">Reference proteome</keyword>
<dbReference type="Proteomes" id="UP000318538">
    <property type="component" value="Chromosome"/>
</dbReference>
<evidence type="ECO:0000313" key="1">
    <source>
        <dbReference type="EMBL" id="QDT07693.1"/>
    </source>
</evidence>
<accession>A0A517NKW9</accession>
<reference evidence="1 2" key="1">
    <citation type="submission" date="2019-02" db="EMBL/GenBank/DDBJ databases">
        <title>Deep-cultivation of Planctomycetes and their phenomic and genomic characterization uncovers novel biology.</title>
        <authorList>
            <person name="Wiegand S."/>
            <person name="Jogler M."/>
            <person name="Boedeker C."/>
            <person name="Pinto D."/>
            <person name="Vollmers J."/>
            <person name="Rivas-Marin E."/>
            <person name="Kohn T."/>
            <person name="Peeters S.H."/>
            <person name="Heuer A."/>
            <person name="Rast P."/>
            <person name="Oberbeckmann S."/>
            <person name="Bunk B."/>
            <person name="Jeske O."/>
            <person name="Meyerdierks A."/>
            <person name="Storesund J.E."/>
            <person name="Kallscheuer N."/>
            <person name="Luecker S."/>
            <person name="Lage O.M."/>
            <person name="Pohl T."/>
            <person name="Merkel B.J."/>
            <person name="Hornburger P."/>
            <person name="Mueller R.-W."/>
            <person name="Bruemmer F."/>
            <person name="Labrenz M."/>
            <person name="Spormann A.M."/>
            <person name="Op den Camp H."/>
            <person name="Overmann J."/>
            <person name="Amann R."/>
            <person name="Jetten M.S.M."/>
            <person name="Mascher T."/>
            <person name="Medema M.H."/>
            <person name="Devos D.P."/>
            <person name="Kaster A.-K."/>
            <person name="Ovreas L."/>
            <person name="Rohde M."/>
            <person name="Galperin M.Y."/>
            <person name="Jogler C."/>
        </authorList>
    </citation>
    <scope>NUCLEOTIDE SEQUENCE [LARGE SCALE GENOMIC DNA]</scope>
    <source>
        <strain evidence="1 2">K22_7</strain>
    </source>
</reference>
<dbReference type="EMBL" id="CP036525">
    <property type="protein sequence ID" value="QDT07693.1"/>
    <property type="molecule type" value="Genomic_DNA"/>
</dbReference>
<dbReference type="KEGG" id="rlc:K227x_61210"/>